<evidence type="ECO:0000256" key="1">
    <source>
        <dbReference type="SAM" id="MobiDB-lite"/>
    </source>
</evidence>
<evidence type="ECO:0000313" key="2">
    <source>
        <dbReference type="EMBL" id="CAF4440274.1"/>
    </source>
</evidence>
<feature type="compositionally biased region" description="Low complexity" evidence="1">
    <location>
        <begin position="31"/>
        <end position="41"/>
    </location>
</feature>
<gene>
    <name evidence="2" type="ORF">OKA104_LOCUS53586</name>
</gene>
<name>A0A820RJT0_9BILA</name>
<evidence type="ECO:0000313" key="3">
    <source>
        <dbReference type="Proteomes" id="UP000663881"/>
    </source>
</evidence>
<proteinExistence type="predicted"/>
<reference evidence="2" key="1">
    <citation type="submission" date="2021-02" db="EMBL/GenBank/DDBJ databases">
        <authorList>
            <person name="Nowell W R."/>
        </authorList>
    </citation>
    <scope>NUCLEOTIDE SEQUENCE</scope>
</reference>
<feature type="compositionally biased region" description="Polar residues" evidence="1">
    <location>
        <begin position="1"/>
        <end position="15"/>
    </location>
</feature>
<comment type="caution">
    <text evidence="2">The sequence shown here is derived from an EMBL/GenBank/DDBJ whole genome shotgun (WGS) entry which is preliminary data.</text>
</comment>
<feature type="region of interest" description="Disordered" evidence="1">
    <location>
        <begin position="26"/>
        <end position="55"/>
    </location>
</feature>
<organism evidence="2 3">
    <name type="scientific">Adineta steineri</name>
    <dbReference type="NCBI Taxonomy" id="433720"/>
    <lineage>
        <taxon>Eukaryota</taxon>
        <taxon>Metazoa</taxon>
        <taxon>Spiralia</taxon>
        <taxon>Gnathifera</taxon>
        <taxon>Rotifera</taxon>
        <taxon>Eurotatoria</taxon>
        <taxon>Bdelloidea</taxon>
        <taxon>Adinetida</taxon>
        <taxon>Adinetidae</taxon>
        <taxon>Adineta</taxon>
    </lineage>
</organism>
<accession>A0A820RJT0</accession>
<dbReference type="EMBL" id="CAJOAY010033687">
    <property type="protein sequence ID" value="CAF4440274.1"/>
    <property type="molecule type" value="Genomic_DNA"/>
</dbReference>
<protein>
    <submittedName>
        <fullName evidence="2">Uncharacterized protein</fullName>
    </submittedName>
</protein>
<sequence>MDIGSSSSQLDQSPQELYHRHHQVINWTMGSTKQAPSPSSKSSRHKGPSSALQGSMNIIYKHQSSYIMLRPLQGSPS</sequence>
<feature type="region of interest" description="Disordered" evidence="1">
    <location>
        <begin position="1"/>
        <end position="20"/>
    </location>
</feature>
<dbReference type="Proteomes" id="UP000663881">
    <property type="component" value="Unassembled WGS sequence"/>
</dbReference>
<dbReference type="AlphaFoldDB" id="A0A820RJT0"/>
<feature type="non-terminal residue" evidence="2">
    <location>
        <position position="77"/>
    </location>
</feature>